<gene>
    <name evidence="1" type="ORF">CBP76_08290</name>
</gene>
<dbReference type="EMBL" id="NIPR01000031">
    <property type="protein sequence ID" value="PMD69121.1"/>
    <property type="molecule type" value="Genomic_DNA"/>
</dbReference>
<sequence>DVHVEVVVMLYEHLFSDVSPHLWAGYPRVTRPSATHQGPNPGASSNQWFGSFDLHVLGMPPAFVLSQDQTLILKVCDS</sequence>
<proteinExistence type="predicted"/>
<keyword evidence="2" id="KW-1185">Reference proteome</keyword>
<feature type="non-terminal residue" evidence="1">
    <location>
        <position position="1"/>
    </location>
</feature>
<accession>A0A2N7ATB4</accession>
<name>A0A2N7ATB4_9LACO</name>
<dbReference type="AlphaFoldDB" id="A0A2N7ATB4"/>
<evidence type="ECO:0000313" key="1">
    <source>
        <dbReference type="EMBL" id="PMD69121.1"/>
    </source>
</evidence>
<dbReference type="Proteomes" id="UP000235649">
    <property type="component" value="Unassembled WGS sequence"/>
</dbReference>
<reference evidence="1 2" key="1">
    <citation type="submission" date="2017-05" db="EMBL/GenBank/DDBJ databases">
        <title>Lactobacillus nurukis nov., sp. nov., isolated from nuruk.</title>
        <authorList>
            <person name="Kim S.-J."/>
        </authorList>
    </citation>
    <scope>NUCLEOTIDE SEQUENCE [LARGE SCALE GENOMIC DNA]</scope>
    <source>
        <strain evidence="1 2">SYF10-1a</strain>
    </source>
</reference>
<evidence type="ECO:0000313" key="2">
    <source>
        <dbReference type="Proteomes" id="UP000235649"/>
    </source>
</evidence>
<protein>
    <submittedName>
        <fullName evidence="1">Uncharacterized protein</fullName>
    </submittedName>
</protein>
<comment type="caution">
    <text evidence="1">The sequence shown here is derived from an EMBL/GenBank/DDBJ whole genome shotgun (WGS) entry which is preliminary data.</text>
</comment>
<organism evidence="1 2">
    <name type="scientific">Companilactobacillus nuruki</name>
    <dbReference type="NCBI Taxonomy" id="1993540"/>
    <lineage>
        <taxon>Bacteria</taxon>
        <taxon>Bacillati</taxon>
        <taxon>Bacillota</taxon>
        <taxon>Bacilli</taxon>
        <taxon>Lactobacillales</taxon>
        <taxon>Lactobacillaceae</taxon>
        <taxon>Companilactobacillus</taxon>
    </lineage>
</organism>